<dbReference type="VEuPathDB" id="VectorBase:ISCI012767"/>
<dbReference type="EC" id="1.15.1.1" evidence="2"/>
<dbReference type="EMBL" id="ABJB010391695">
    <property type="status" value="NOT_ANNOTATED_CDS"/>
    <property type="molecule type" value="Genomic_DNA"/>
</dbReference>
<keyword evidence="4" id="KW-1185">Reference proteome</keyword>
<dbReference type="VEuPathDB" id="VectorBase:ISCW012767"/>
<dbReference type="PROSITE" id="PS00088">
    <property type="entry name" value="SOD_MN"/>
    <property type="match status" value="1"/>
</dbReference>
<sequence>MSDGEHDPLRRLGYVNHVLYWSVMSPNPGKEVRAPDGALAEEIDEKFGSFKNFMFVFSEQAASLLGCGYVWLCRNTSSPRDHTELTIVTTSNEESPISRRLHPMLVLDLWEHSYFLKHHHSQREHVVDWWHLVDWHLVDQLDRWWRHSGVHDEL</sequence>
<dbReference type="EMBL" id="ABJB010014054">
    <property type="status" value="NOT_ANNOTATED_CDS"/>
    <property type="molecule type" value="Genomic_DNA"/>
</dbReference>
<dbReference type="EnsemblMetazoa" id="ISCW012767-RA">
    <property type="protein sequence ID" value="ISCW012767-PA"/>
    <property type="gene ID" value="ISCW012767"/>
</dbReference>
<gene>
    <name evidence="2" type="ORF">IscW_ISCW012767</name>
</gene>
<proteinExistence type="predicted"/>
<evidence type="ECO:0000313" key="3">
    <source>
        <dbReference type="EnsemblMetazoa" id="ISCW012767-PA"/>
    </source>
</evidence>
<keyword evidence="2" id="KW-0560">Oxidoreductase</keyword>
<dbReference type="InParanoid" id="B7QCL3"/>
<dbReference type="EMBL" id="ABJB010552460">
    <property type="status" value="NOT_ANNOTATED_CDS"/>
    <property type="molecule type" value="Genomic_DNA"/>
</dbReference>
<dbReference type="EMBL" id="DS908319">
    <property type="protein sequence ID" value="EEC16585.1"/>
    <property type="molecule type" value="Genomic_DNA"/>
</dbReference>
<dbReference type="OrthoDB" id="239262at2759"/>
<protein>
    <submittedName>
        <fullName evidence="2 3">Manganese superoxide dismutase, putative</fullName>
        <ecNumber evidence="2">1.15.1.1</ecNumber>
    </submittedName>
</protein>
<dbReference type="Gene3D" id="3.55.40.20">
    <property type="entry name" value="Iron/manganese superoxide dismutase, C-terminal domain"/>
    <property type="match status" value="1"/>
</dbReference>
<dbReference type="EMBL" id="ABJB010181404">
    <property type="status" value="NOT_ANNOTATED_CDS"/>
    <property type="molecule type" value="Genomic_DNA"/>
</dbReference>
<reference evidence="3" key="2">
    <citation type="submission" date="2020-05" db="UniProtKB">
        <authorList>
            <consortium name="EnsemblMetazoa"/>
        </authorList>
    </citation>
    <scope>IDENTIFICATION</scope>
    <source>
        <strain evidence="3">wikel</strain>
    </source>
</reference>
<reference evidence="2 4" key="1">
    <citation type="submission" date="2008-03" db="EMBL/GenBank/DDBJ databases">
        <title>Annotation of Ixodes scapularis.</title>
        <authorList>
            <consortium name="Ixodes scapularis Genome Project Consortium"/>
            <person name="Caler E."/>
            <person name="Hannick L.I."/>
            <person name="Bidwell S."/>
            <person name="Joardar V."/>
            <person name="Thiagarajan M."/>
            <person name="Amedeo P."/>
            <person name="Galinsky K.J."/>
            <person name="Schobel S."/>
            <person name="Inman J."/>
            <person name="Hostetler J."/>
            <person name="Miller J."/>
            <person name="Hammond M."/>
            <person name="Megy K."/>
            <person name="Lawson D."/>
            <person name="Kodira C."/>
            <person name="Sutton G."/>
            <person name="Meyer J."/>
            <person name="Hill C.A."/>
            <person name="Birren B."/>
            <person name="Nene V."/>
            <person name="Collins F."/>
            <person name="Alarcon-Chaidez F."/>
            <person name="Wikel S."/>
            <person name="Strausberg R."/>
        </authorList>
    </citation>
    <scope>NUCLEOTIDE SEQUENCE [LARGE SCALE GENOMIC DNA]</scope>
    <source>
        <strain evidence="4">Wikel</strain>
        <strain evidence="2">Wikel colony</strain>
    </source>
</reference>
<evidence type="ECO:0000313" key="2">
    <source>
        <dbReference type="EMBL" id="EEC16585.1"/>
    </source>
</evidence>
<dbReference type="EMBL" id="ABJB011001640">
    <property type="status" value="NOT_ANNOTATED_CDS"/>
    <property type="molecule type" value="Genomic_DNA"/>
</dbReference>
<evidence type="ECO:0000313" key="4">
    <source>
        <dbReference type="Proteomes" id="UP000001555"/>
    </source>
</evidence>
<dbReference type="InterPro" id="IPR019833">
    <property type="entry name" value="Mn/Fe_SOD_BS"/>
</dbReference>
<dbReference type="InterPro" id="IPR036314">
    <property type="entry name" value="SOD_C_sf"/>
</dbReference>
<organism>
    <name type="scientific">Ixodes scapularis</name>
    <name type="common">Black-legged tick</name>
    <name type="synonym">Deer tick</name>
    <dbReference type="NCBI Taxonomy" id="6945"/>
    <lineage>
        <taxon>Eukaryota</taxon>
        <taxon>Metazoa</taxon>
        <taxon>Ecdysozoa</taxon>
        <taxon>Arthropoda</taxon>
        <taxon>Chelicerata</taxon>
        <taxon>Arachnida</taxon>
        <taxon>Acari</taxon>
        <taxon>Parasitiformes</taxon>
        <taxon>Ixodida</taxon>
        <taxon>Ixodoidea</taxon>
        <taxon>Ixodidae</taxon>
        <taxon>Ixodinae</taxon>
        <taxon>Ixodes</taxon>
    </lineage>
</organism>
<evidence type="ECO:0000259" key="1">
    <source>
        <dbReference type="Pfam" id="PF02777"/>
    </source>
</evidence>
<dbReference type="GO" id="GO:0046872">
    <property type="term" value="F:metal ion binding"/>
    <property type="evidence" value="ECO:0007669"/>
    <property type="project" value="InterPro"/>
</dbReference>
<dbReference type="GO" id="GO:0004784">
    <property type="term" value="F:superoxide dismutase activity"/>
    <property type="evidence" value="ECO:0007669"/>
    <property type="project" value="UniProtKB-EC"/>
</dbReference>
<dbReference type="Pfam" id="PF02777">
    <property type="entry name" value="Sod_Fe_C"/>
    <property type="match status" value="1"/>
</dbReference>
<name>B7QCL3_IXOSC</name>
<dbReference type="VEuPathDB" id="VectorBase:ISCP_013242"/>
<dbReference type="Proteomes" id="UP000001555">
    <property type="component" value="Unassembled WGS sequence"/>
</dbReference>
<dbReference type="InterPro" id="IPR019832">
    <property type="entry name" value="Mn/Fe_SOD_C"/>
</dbReference>
<dbReference type="PANTHER" id="PTHR43595">
    <property type="entry name" value="37S RIBOSOMAL PROTEIN S26, MITOCHONDRIAL"/>
    <property type="match status" value="1"/>
</dbReference>
<dbReference type="AlphaFoldDB" id="B7QCL3"/>
<dbReference type="PANTHER" id="PTHR43595:SF2">
    <property type="entry name" value="SMALL RIBOSOMAL SUBUNIT PROTEIN MS42"/>
    <property type="match status" value="1"/>
</dbReference>
<dbReference type="HOGENOM" id="CLU_1706229_0_0_1"/>
<dbReference type="STRING" id="6945.B7QCL3"/>
<feature type="domain" description="Manganese/iron superoxide dismutase C-terminal" evidence="1">
    <location>
        <begin position="35"/>
        <end position="140"/>
    </location>
</feature>
<dbReference type="SUPFAM" id="SSF54719">
    <property type="entry name" value="Fe,Mn superoxide dismutase (SOD), C-terminal domain"/>
    <property type="match status" value="1"/>
</dbReference>
<dbReference type="PaxDb" id="6945-B7QCL3"/>
<accession>B7QCL3</accession>